<evidence type="ECO:0000313" key="9">
    <source>
        <dbReference type="Proteomes" id="UP000325081"/>
    </source>
</evidence>
<evidence type="ECO:0000256" key="2">
    <source>
        <dbReference type="ARBA" id="ARBA00022670"/>
    </source>
</evidence>
<keyword evidence="6" id="KW-0732">Signal</keyword>
<organism evidence="8 9">
    <name type="scientific">Striga asiatica</name>
    <name type="common">Asiatic witchweed</name>
    <name type="synonym">Buchnera asiatica</name>
    <dbReference type="NCBI Taxonomy" id="4170"/>
    <lineage>
        <taxon>Eukaryota</taxon>
        <taxon>Viridiplantae</taxon>
        <taxon>Streptophyta</taxon>
        <taxon>Embryophyta</taxon>
        <taxon>Tracheophyta</taxon>
        <taxon>Spermatophyta</taxon>
        <taxon>Magnoliopsida</taxon>
        <taxon>eudicotyledons</taxon>
        <taxon>Gunneridae</taxon>
        <taxon>Pentapetalae</taxon>
        <taxon>asterids</taxon>
        <taxon>lamiids</taxon>
        <taxon>Lamiales</taxon>
        <taxon>Orobanchaceae</taxon>
        <taxon>Buchnereae</taxon>
        <taxon>Striga</taxon>
    </lineage>
</organism>
<reference evidence="9" key="1">
    <citation type="journal article" date="2019" name="Curr. Biol.">
        <title>Genome Sequence of Striga asiatica Provides Insight into the Evolution of Plant Parasitism.</title>
        <authorList>
            <person name="Yoshida S."/>
            <person name="Kim S."/>
            <person name="Wafula E.K."/>
            <person name="Tanskanen J."/>
            <person name="Kim Y.M."/>
            <person name="Honaas L."/>
            <person name="Yang Z."/>
            <person name="Spallek T."/>
            <person name="Conn C.E."/>
            <person name="Ichihashi Y."/>
            <person name="Cheong K."/>
            <person name="Cui S."/>
            <person name="Der J.P."/>
            <person name="Gundlach H."/>
            <person name="Jiao Y."/>
            <person name="Hori C."/>
            <person name="Ishida J.K."/>
            <person name="Kasahara H."/>
            <person name="Kiba T."/>
            <person name="Kim M.S."/>
            <person name="Koo N."/>
            <person name="Laohavisit A."/>
            <person name="Lee Y.H."/>
            <person name="Lumba S."/>
            <person name="McCourt P."/>
            <person name="Mortimer J.C."/>
            <person name="Mutuku J.M."/>
            <person name="Nomura T."/>
            <person name="Sasaki-Sekimoto Y."/>
            <person name="Seto Y."/>
            <person name="Wang Y."/>
            <person name="Wakatake T."/>
            <person name="Sakakibara H."/>
            <person name="Demura T."/>
            <person name="Yamaguchi S."/>
            <person name="Yoneyama K."/>
            <person name="Manabe R.I."/>
            <person name="Nelson D.C."/>
            <person name="Schulman A.H."/>
            <person name="Timko M.P."/>
            <person name="dePamphilis C.W."/>
            <person name="Choi D."/>
            <person name="Shirasu K."/>
        </authorList>
    </citation>
    <scope>NUCLEOTIDE SEQUENCE [LARGE SCALE GENOMIC DNA]</scope>
    <source>
        <strain evidence="9">cv. UVA1</strain>
    </source>
</reference>
<dbReference type="PROSITE" id="PS51767">
    <property type="entry name" value="PEPTIDASE_A1"/>
    <property type="match status" value="1"/>
</dbReference>
<evidence type="ECO:0000256" key="4">
    <source>
        <dbReference type="ARBA" id="ARBA00022801"/>
    </source>
</evidence>
<dbReference type="Proteomes" id="UP000325081">
    <property type="component" value="Unassembled WGS sequence"/>
</dbReference>
<dbReference type="InterPro" id="IPR021109">
    <property type="entry name" value="Peptidase_aspartic_dom_sf"/>
</dbReference>
<dbReference type="InterPro" id="IPR051708">
    <property type="entry name" value="Plant_Aspart_Prot_A1"/>
</dbReference>
<accession>A0A5A7P132</accession>
<feature type="signal peptide" evidence="6">
    <location>
        <begin position="1"/>
        <end position="27"/>
    </location>
</feature>
<dbReference type="PANTHER" id="PTHR47967">
    <property type="entry name" value="OS07G0603500 PROTEIN-RELATED"/>
    <property type="match status" value="1"/>
</dbReference>
<evidence type="ECO:0000256" key="3">
    <source>
        <dbReference type="ARBA" id="ARBA00022750"/>
    </source>
</evidence>
<dbReference type="InterPro" id="IPR033121">
    <property type="entry name" value="PEPTIDASE_A1"/>
</dbReference>
<dbReference type="CDD" id="cd05476">
    <property type="entry name" value="pepsin_A_like_plant"/>
    <property type="match status" value="1"/>
</dbReference>
<proteinExistence type="inferred from homology"/>
<feature type="domain" description="Peptidase A1" evidence="7">
    <location>
        <begin position="90"/>
        <end position="452"/>
    </location>
</feature>
<comment type="similarity">
    <text evidence="1">Belongs to the peptidase A1 family.</text>
</comment>
<name>A0A5A7P132_STRAF</name>
<dbReference type="InterPro" id="IPR034161">
    <property type="entry name" value="Pepsin-like_plant"/>
</dbReference>
<evidence type="ECO:0000313" key="8">
    <source>
        <dbReference type="EMBL" id="GER26495.1"/>
    </source>
</evidence>
<keyword evidence="2 8" id="KW-0645">Protease</keyword>
<sequence length="460" mass="51672">MALVSRSFKLIYFLLIILTLETPNATGLSIKLIHRDSIQYPFYTQNRTERLKLLLQTTSNIRTKIFLNQRSQNKTSTSIRPILDNQDLMYMVQVSIGTFTRSKPSRYTYFLHLDTANDLTWTQCDECRKGRRLCFRQLAPLFPAARSSTYGPLPCGNHPLCFPGQCIGPVCSYHIEYGDGAQTSGYLARESFTFSAAKKTVTTVKDTVFGCGIRNTGFAESSKKNLVAGNFGLGPGPFSFLRQHMGLTMGRFSYCFPPWDAERKSDVFLRFGADVQIRKDLKTTRLLNNSENVPYYFVELKGISVGPKRLDIPAEMLARKGLKGGCCIDSGTTFTVLPPAVYAKMREALVADHLSKYKPAGKLGDLRFCYFVPTGKTGRKGRLPNITFHLRDSEIVLTPELAFVSDDVASGRRVFCLAMLPANIYNVILIGSYQQANTRYVFDTVKSKLYFGPEDCTRSN</sequence>
<dbReference type="SUPFAM" id="SSF50630">
    <property type="entry name" value="Acid proteases"/>
    <property type="match status" value="1"/>
</dbReference>
<dbReference type="Pfam" id="PF14541">
    <property type="entry name" value="TAXi_C"/>
    <property type="match status" value="1"/>
</dbReference>
<feature type="chain" id="PRO_5023139315" evidence="6">
    <location>
        <begin position="28"/>
        <end position="460"/>
    </location>
</feature>
<keyword evidence="3" id="KW-0064">Aspartyl protease</keyword>
<keyword evidence="9" id="KW-1185">Reference proteome</keyword>
<evidence type="ECO:0000256" key="6">
    <source>
        <dbReference type="SAM" id="SignalP"/>
    </source>
</evidence>
<dbReference type="GO" id="GO:0006508">
    <property type="term" value="P:proteolysis"/>
    <property type="evidence" value="ECO:0007669"/>
    <property type="project" value="UniProtKB-KW"/>
</dbReference>
<dbReference type="Gene3D" id="2.40.70.10">
    <property type="entry name" value="Acid Proteases"/>
    <property type="match status" value="2"/>
</dbReference>
<evidence type="ECO:0000256" key="1">
    <source>
        <dbReference type="ARBA" id="ARBA00007447"/>
    </source>
</evidence>
<dbReference type="GO" id="GO:0004190">
    <property type="term" value="F:aspartic-type endopeptidase activity"/>
    <property type="evidence" value="ECO:0007669"/>
    <property type="project" value="UniProtKB-KW"/>
</dbReference>
<dbReference type="InterPro" id="IPR032861">
    <property type="entry name" value="TAXi_N"/>
</dbReference>
<dbReference type="EMBL" id="BKCP01001113">
    <property type="protein sequence ID" value="GER26495.1"/>
    <property type="molecule type" value="Genomic_DNA"/>
</dbReference>
<dbReference type="AlphaFoldDB" id="A0A5A7P132"/>
<evidence type="ECO:0000259" key="7">
    <source>
        <dbReference type="PROSITE" id="PS51767"/>
    </source>
</evidence>
<dbReference type="PANTHER" id="PTHR47967:SF128">
    <property type="entry name" value="ASPARTIC PROTEINASE CDR1-LIKE"/>
    <property type="match status" value="1"/>
</dbReference>
<gene>
    <name evidence="8" type="ORF">STAS_02147</name>
</gene>
<keyword evidence="4" id="KW-0378">Hydrolase</keyword>
<keyword evidence="5" id="KW-0325">Glycoprotein</keyword>
<dbReference type="GO" id="GO:0005576">
    <property type="term" value="C:extracellular region"/>
    <property type="evidence" value="ECO:0007669"/>
    <property type="project" value="TreeGrafter"/>
</dbReference>
<dbReference type="OrthoDB" id="907879at2759"/>
<dbReference type="InterPro" id="IPR032799">
    <property type="entry name" value="TAXi_C"/>
</dbReference>
<protein>
    <submittedName>
        <fullName evidence="8">Eukaryotic aspartyl protease family protein</fullName>
    </submittedName>
</protein>
<evidence type="ECO:0000256" key="5">
    <source>
        <dbReference type="ARBA" id="ARBA00023180"/>
    </source>
</evidence>
<comment type="caution">
    <text evidence="8">The sequence shown here is derived from an EMBL/GenBank/DDBJ whole genome shotgun (WGS) entry which is preliminary data.</text>
</comment>
<dbReference type="Pfam" id="PF14543">
    <property type="entry name" value="TAXi_N"/>
    <property type="match status" value="1"/>
</dbReference>